<protein>
    <submittedName>
        <fullName evidence="1">Uncharacterized protein</fullName>
    </submittedName>
</protein>
<keyword evidence="2" id="KW-1185">Reference proteome</keyword>
<dbReference type="Proteomes" id="UP000664132">
    <property type="component" value="Unassembled WGS sequence"/>
</dbReference>
<comment type="caution">
    <text evidence="1">The sequence shown here is derived from an EMBL/GenBank/DDBJ whole genome shotgun (WGS) entry which is preliminary data.</text>
</comment>
<reference evidence="1" key="1">
    <citation type="submission" date="2021-02" db="EMBL/GenBank/DDBJ databases">
        <title>Genome sequence Cadophora malorum strain M34.</title>
        <authorList>
            <person name="Stefanovic E."/>
            <person name="Vu D."/>
            <person name="Scully C."/>
            <person name="Dijksterhuis J."/>
            <person name="Roader J."/>
            <person name="Houbraken J."/>
        </authorList>
    </citation>
    <scope>NUCLEOTIDE SEQUENCE</scope>
    <source>
        <strain evidence="1">M34</strain>
    </source>
</reference>
<organism evidence="1 2">
    <name type="scientific">Cadophora malorum</name>
    <dbReference type="NCBI Taxonomy" id="108018"/>
    <lineage>
        <taxon>Eukaryota</taxon>
        <taxon>Fungi</taxon>
        <taxon>Dikarya</taxon>
        <taxon>Ascomycota</taxon>
        <taxon>Pezizomycotina</taxon>
        <taxon>Leotiomycetes</taxon>
        <taxon>Helotiales</taxon>
        <taxon>Ploettnerulaceae</taxon>
        <taxon>Cadophora</taxon>
    </lineage>
</organism>
<gene>
    <name evidence="1" type="ORF">IFR04_004041</name>
</gene>
<evidence type="ECO:0000313" key="2">
    <source>
        <dbReference type="Proteomes" id="UP000664132"/>
    </source>
</evidence>
<proteinExistence type="predicted"/>
<evidence type="ECO:0000313" key="1">
    <source>
        <dbReference type="EMBL" id="KAG4422819.1"/>
    </source>
</evidence>
<accession>A0A8H7WDF9</accession>
<sequence length="86" mass="9989">MTSFSTLFSYSVINRCKFQVAGQRDDERKTVDRRSEEYADNGVEDRGEDHVCKHHADGEGCLWVFVAEKKGEREDIDDCIMNARER</sequence>
<name>A0A8H7WDF9_9HELO</name>
<dbReference type="AlphaFoldDB" id="A0A8H7WDF9"/>
<dbReference type="EMBL" id="JAFJYH010000043">
    <property type="protein sequence ID" value="KAG4422819.1"/>
    <property type="molecule type" value="Genomic_DNA"/>
</dbReference>